<evidence type="ECO:0000313" key="2">
    <source>
        <dbReference type="EMBL" id="SVD20633.1"/>
    </source>
</evidence>
<name>A0A382TF60_9ZZZZ</name>
<feature type="compositionally biased region" description="Basic and acidic residues" evidence="1">
    <location>
        <begin position="39"/>
        <end position="51"/>
    </location>
</feature>
<organism evidence="2">
    <name type="scientific">marine metagenome</name>
    <dbReference type="NCBI Taxonomy" id="408172"/>
    <lineage>
        <taxon>unclassified sequences</taxon>
        <taxon>metagenomes</taxon>
        <taxon>ecological metagenomes</taxon>
    </lineage>
</organism>
<gene>
    <name evidence="2" type="ORF">METZ01_LOCUS373487</name>
</gene>
<sequence>METFDPHEPFFTQQKYKDLYPHDYDGPHFDWPPYGTSDRPSDQDEHVRQEY</sequence>
<dbReference type="EMBL" id="UINC01136088">
    <property type="protein sequence ID" value="SVD20633.1"/>
    <property type="molecule type" value="Genomic_DNA"/>
</dbReference>
<feature type="non-terminal residue" evidence="2">
    <location>
        <position position="51"/>
    </location>
</feature>
<reference evidence="2" key="1">
    <citation type="submission" date="2018-05" db="EMBL/GenBank/DDBJ databases">
        <authorList>
            <person name="Lanie J.A."/>
            <person name="Ng W.-L."/>
            <person name="Kazmierczak K.M."/>
            <person name="Andrzejewski T.M."/>
            <person name="Davidsen T.M."/>
            <person name="Wayne K.J."/>
            <person name="Tettelin H."/>
            <person name="Glass J.I."/>
            <person name="Rusch D."/>
            <person name="Podicherti R."/>
            <person name="Tsui H.-C.T."/>
            <person name="Winkler M.E."/>
        </authorList>
    </citation>
    <scope>NUCLEOTIDE SEQUENCE</scope>
</reference>
<protein>
    <submittedName>
        <fullName evidence="2">Uncharacterized protein</fullName>
    </submittedName>
</protein>
<evidence type="ECO:0000256" key="1">
    <source>
        <dbReference type="SAM" id="MobiDB-lite"/>
    </source>
</evidence>
<proteinExistence type="predicted"/>
<accession>A0A382TF60</accession>
<feature type="region of interest" description="Disordered" evidence="1">
    <location>
        <begin position="23"/>
        <end position="51"/>
    </location>
</feature>
<dbReference type="AlphaFoldDB" id="A0A382TF60"/>